<comment type="caution">
    <text evidence="2">The sequence shown here is derived from an EMBL/GenBank/DDBJ whole genome shotgun (WGS) entry which is preliminary data.</text>
</comment>
<dbReference type="PATRIC" id="fig|1127696.3.peg.102"/>
<name>L1NI94_9PORP</name>
<accession>L1NI94</accession>
<keyword evidence="1" id="KW-0732">Signal</keyword>
<reference evidence="2 3" key="1">
    <citation type="submission" date="2012-05" db="EMBL/GenBank/DDBJ databases">
        <authorList>
            <person name="Weinstock G."/>
            <person name="Sodergren E."/>
            <person name="Lobos E.A."/>
            <person name="Fulton L."/>
            <person name="Fulton R."/>
            <person name="Courtney L."/>
            <person name="Fronick C."/>
            <person name="O'Laughlin M."/>
            <person name="Godfrey J."/>
            <person name="Wilson R.M."/>
            <person name="Miner T."/>
            <person name="Farmer C."/>
            <person name="Delehaunty K."/>
            <person name="Cordes M."/>
            <person name="Minx P."/>
            <person name="Tomlinson C."/>
            <person name="Chen J."/>
            <person name="Wollam A."/>
            <person name="Pepin K.H."/>
            <person name="Bhonagiri V."/>
            <person name="Zhang X."/>
            <person name="Suruliraj S."/>
            <person name="Warren W."/>
            <person name="Mitreva M."/>
            <person name="Mardis E.R."/>
            <person name="Wilson R.K."/>
        </authorList>
    </citation>
    <scope>NUCLEOTIDE SEQUENCE [LARGE SCALE GENOMIC DNA]</scope>
    <source>
        <strain evidence="2 3">F0037</strain>
    </source>
</reference>
<dbReference type="PROSITE" id="PS51257">
    <property type="entry name" value="PROKAR_LIPOPROTEIN"/>
    <property type="match status" value="1"/>
</dbReference>
<feature type="chain" id="PRO_5003954651" description="PKD-like family protein" evidence="1">
    <location>
        <begin position="24"/>
        <end position="496"/>
    </location>
</feature>
<evidence type="ECO:0008006" key="4">
    <source>
        <dbReference type="Google" id="ProtNLM"/>
    </source>
</evidence>
<dbReference type="Proteomes" id="UP000010408">
    <property type="component" value="Unassembled WGS sequence"/>
</dbReference>
<sequence length="496" mass="54170">MKRQTYKLSIALFSLFTLGVVSSCYKDHSTGVTHPLEVVDPTSQLQELYEVEFGSTLTIQAPQYKITNGASVTPTIEWEVDYKKVSTTSTLAYTPTKSSDYGIHPARLKMQTPDGTYYHRFRIRVNFKYREGLYALTQQSGKTAVGYYPFGQAANPVADIFTEGGVDRDLTGTPQTLSMFTHTTGAGRTTNYLFVGADTWGYRMNADSLKVIGSRMNFNGHTIQAHIFSSQDLNEYVVAGGNLYTIGLQTTLPRRLNDARLKAAFSGTLPVLAGRISVWRNAIYSGGLTLFDETTGTAIVLELAGSGNKVYPFKATYSEPDPFTGQDVSVTGNPFSGSTLLDMSGTATMSHVALLTYSASSSEYTLAVIEPNLFLSSSKAGTSYPMQRITYKGTDSPTHLTLRPEHNSAYVAAGNKVYLYDLQRQAASSPEAYITLGASETIQCMVLSGGTRLYIATYDGSAGAVYSYDVSGSTAQQLWRDTSLGRVTKLVYREPR</sequence>
<dbReference type="RefSeq" id="WP_005468088.1">
    <property type="nucleotide sequence ID" value="NZ_KB291034.1"/>
</dbReference>
<dbReference type="AlphaFoldDB" id="L1NI94"/>
<protein>
    <recommendedName>
        <fullName evidence="4">PKD-like family protein</fullName>
    </recommendedName>
</protein>
<feature type="signal peptide" evidence="1">
    <location>
        <begin position="1"/>
        <end position="23"/>
    </location>
</feature>
<organism evidence="2 3">
    <name type="scientific">Porphyromonas catoniae F0037</name>
    <dbReference type="NCBI Taxonomy" id="1127696"/>
    <lineage>
        <taxon>Bacteria</taxon>
        <taxon>Pseudomonadati</taxon>
        <taxon>Bacteroidota</taxon>
        <taxon>Bacteroidia</taxon>
        <taxon>Bacteroidales</taxon>
        <taxon>Porphyromonadaceae</taxon>
        <taxon>Porphyromonas</taxon>
    </lineage>
</organism>
<evidence type="ECO:0000313" key="3">
    <source>
        <dbReference type="Proteomes" id="UP000010408"/>
    </source>
</evidence>
<gene>
    <name evidence="2" type="ORF">HMPREF9134_00121</name>
</gene>
<evidence type="ECO:0000313" key="2">
    <source>
        <dbReference type="EMBL" id="EKY03229.1"/>
    </source>
</evidence>
<dbReference type="EMBL" id="AMEQ01000003">
    <property type="protein sequence ID" value="EKY03229.1"/>
    <property type="molecule type" value="Genomic_DNA"/>
</dbReference>
<dbReference type="HOGENOM" id="CLU_549624_0_0_10"/>
<proteinExistence type="predicted"/>
<dbReference type="STRING" id="1127696.HMPREF9134_00121"/>
<dbReference type="SUPFAM" id="SSF69322">
    <property type="entry name" value="Tricorn protease domain 2"/>
    <property type="match status" value="1"/>
</dbReference>
<evidence type="ECO:0000256" key="1">
    <source>
        <dbReference type="SAM" id="SignalP"/>
    </source>
</evidence>